<gene>
    <name evidence="2" type="ORF">SISSUDRAFT_1033127</name>
</gene>
<dbReference type="EMBL" id="KV428057">
    <property type="protein sequence ID" value="KZT38756.1"/>
    <property type="molecule type" value="Genomic_DNA"/>
</dbReference>
<evidence type="ECO:0000313" key="3">
    <source>
        <dbReference type="Proteomes" id="UP000076798"/>
    </source>
</evidence>
<evidence type="ECO:0000313" key="2">
    <source>
        <dbReference type="EMBL" id="KZT38756.1"/>
    </source>
</evidence>
<feature type="region of interest" description="Disordered" evidence="1">
    <location>
        <begin position="146"/>
        <end position="192"/>
    </location>
</feature>
<dbReference type="AlphaFoldDB" id="A0A166DPG0"/>
<feature type="region of interest" description="Disordered" evidence="1">
    <location>
        <begin position="1"/>
        <end position="31"/>
    </location>
</feature>
<accession>A0A166DPG0</accession>
<organism evidence="2 3">
    <name type="scientific">Sistotremastrum suecicum HHB10207 ss-3</name>
    <dbReference type="NCBI Taxonomy" id="1314776"/>
    <lineage>
        <taxon>Eukaryota</taxon>
        <taxon>Fungi</taxon>
        <taxon>Dikarya</taxon>
        <taxon>Basidiomycota</taxon>
        <taxon>Agaricomycotina</taxon>
        <taxon>Agaricomycetes</taxon>
        <taxon>Sistotremastrales</taxon>
        <taxon>Sistotremastraceae</taxon>
        <taxon>Sistotremastrum</taxon>
    </lineage>
</organism>
<feature type="compositionally biased region" description="Basic and acidic residues" evidence="1">
    <location>
        <begin position="1"/>
        <end position="29"/>
    </location>
</feature>
<keyword evidence="3" id="KW-1185">Reference proteome</keyword>
<name>A0A166DPG0_9AGAM</name>
<proteinExistence type="predicted"/>
<reference evidence="2 3" key="1">
    <citation type="journal article" date="2016" name="Mol. Biol. Evol.">
        <title>Comparative Genomics of Early-Diverging Mushroom-Forming Fungi Provides Insights into the Origins of Lignocellulose Decay Capabilities.</title>
        <authorList>
            <person name="Nagy L.G."/>
            <person name="Riley R."/>
            <person name="Tritt A."/>
            <person name="Adam C."/>
            <person name="Daum C."/>
            <person name="Floudas D."/>
            <person name="Sun H."/>
            <person name="Yadav J.S."/>
            <person name="Pangilinan J."/>
            <person name="Larsson K.H."/>
            <person name="Matsuura K."/>
            <person name="Barry K."/>
            <person name="Labutti K."/>
            <person name="Kuo R."/>
            <person name="Ohm R.A."/>
            <person name="Bhattacharya S.S."/>
            <person name="Shirouzu T."/>
            <person name="Yoshinaga Y."/>
            <person name="Martin F.M."/>
            <person name="Grigoriev I.V."/>
            <person name="Hibbett D.S."/>
        </authorList>
    </citation>
    <scope>NUCLEOTIDE SEQUENCE [LARGE SCALE GENOMIC DNA]</scope>
    <source>
        <strain evidence="2 3">HHB10207 ss-3</strain>
    </source>
</reference>
<evidence type="ECO:0000256" key="1">
    <source>
        <dbReference type="SAM" id="MobiDB-lite"/>
    </source>
</evidence>
<dbReference type="Proteomes" id="UP000076798">
    <property type="component" value="Unassembled WGS sequence"/>
</dbReference>
<protein>
    <submittedName>
        <fullName evidence="2">Uncharacterized protein</fullName>
    </submittedName>
</protein>
<sequence length="218" mass="24506">MARSKMRDTEHRTHIGRFYQRDEGSDNSRWHCSSGGRELSMGIAKWSNSLEEGELEYNWSTFVETTRVQVSSANADSDCREKGAIAFSPQWFHLTTWSTRADSVGPHIPRTPSIDTGSTSTSNLVTVTADRKAIISRNFEASQPVLTISNKPKGPDISPAQSSEFDVKRKRPRTRSGPSLLPRSKEFDSSDVGGNNLLVEVIQTLEREEAEFEWNRVE</sequence>